<name>A0ABR3DRQ6_NEUIN</name>
<evidence type="ECO:0000313" key="2">
    <source>
        <dbReference type="Proteomes" id="UP001451303"/>
    </source>
</evidence>
<proteinExistence type="predicted"/>
<dbReference type="Proteomes" id="UP001451303">
    <property type="component" value="Unassembled WGS sequence"/>
</dbReference>
<evidence type="ECO:0000313" key="1">
    <source>
        <dbReference type="EMBL" id="KAL0475350.1"/>
    </source>
</evidence>
<organism evidence="1 2">
    <name type="scientific">Neurospora intermedia</name>
    <dbReference type="NCBI Taxonomy" id="5142"/>
    <lineage>
        <taxon>Eukaryota</taxon>
        <taxon>Fungi</taxon>
        <taxon>Dikarya</taxon>
        <taxon>Ascomycota</taxon>
        <taxon>Pezizomycotina</taxon>
        <taxon>Sordariomycetes</taxon>
        <taxon>Sordariomycetidae</taxon>
        <taxon>Sordariales</taxon>
        <taxon>Sordariaceae</taxon>
        <taxon>Neurospora</taxon>
    </lineage>
</organism>
<accession>A0ABR3DRQ6</accession>
<gene>
    <name evidence="1" type="ORF">QR685DRAFT_593947</name>
</gene>
<reference evidence="1 2" key="1">
    <citation type="submission" date="2023-09" db="EMBL/GenBank/DDBJ databases">
        <title>Multi-omics analysis of a traditional fermented food reveals byproduct-associated fungal strains for waste-to-food upcycling.</title>
        <authorList>
            <consortium name="Lawrence Berkeley National Laboratory"/>
            <person name="Rekdal V.M."/>
            <person name="Villalobos-Escobedo J.M."/>
            <person name="Rodriguez-Valeron N."/>
            <person name="Garcia M.O."/>
            <person name="Vasquez D.P."/>
            <person name="Damayanti I."/>
            <person name="Sorensen P.M."/>
            <person name="Baidoo E.E."/>
            <person name="De Carvalho A.C."/>
            <person name="Riley R."/>
            <person name="Lipzen A."/>
            <person name="He G."/>
            <person name="Yan M."/>
            <person name="Haridas S."/>
            <person name="Daum C."/>
            <person name="Yoshinaga Y."/>
            <person name="Ng V."/>
            <person name="Grigoriev I.V."/>
            <person name="Munk R."/>
            <person name="Nuraida L."/>
            <person name="Wijaya C.H."/>
            <person name="Morales P.-C."/>
            <person name="Keasling J.D."/>
        </authorList>
    </citation>
    <scope>NUCLEOTIDE SEQUENCE [LARGE SCALE GENOMIC DNA]</scope>
    <source>
        <strain evidence="1 2">FGSC 2613</strain>
    </source>
</reference>
<keyword evidence="2" id="KW-1185">Reference proteome</keyword>
<protein>
    <submittedName>
        <fullName evidence="1">Uncharacterized protein</fullName>
    </submittedName>
</protein>
<sequence length="131" mass="13920">MALFLPRQRRDLLRNFFLSLPLTDESPSARRPATGFLSYTPAIGAVMHACGCGAKHGSPKRGTWGTSTCPAHCHAASVSIRVEWLQDRVFPGPRVSSNVGGLRSAVWSDFGALVEATLSHSGENPGSASSL</sequence>
<comment type="caution">
    <text evidence="1">The sequence shown here is derived from an EMBL/GenBank/DDBJ whole genome shotgun (WGS) entry which is preliminary data.</text>
</comment>
<dbReference type="EMBL" id="JAVLET010000001">
    <property type="protein sequence ID" value="KAL0475350.1"/>
    <property type="molecule type" value="Genomic_DNA"/>
</dbReference>